<dbReference type="SUPFAM" id="SSF56601">
    <property type="entry name" value="beta-lactamase/transpeptidase-like"/>
    <property type="match status" value="1"/>
</dbReference>
<dbReference type="Gene3D" id="3.40.710.10">
    <property type="entry name" value="DD-peptidase/beta-lactamase superfamily"/>
    <property type="match status" value="1"/>
</dbReference>
<evidence type="ECO:0000313" key="5">
    <source>
        <dbReference type="Proteomes" id="UP000013520"/>
    </source>
</evidence>
<feature type="signal peptide" evidence="2">
    <location>
        <begin position="1"/>
        <end position="28"/>
    </location>
</feature>
<dbReference type="PANTHER" id="PTHR46825">
    <property type="entry name" value="D-ALANYL-D-ALANINE-CARBOXYPEPTIDASE/ENDOPEPTIDASE AMPH"/>
    <property type="match status" value="1"/>
</dbReference>
<evidence type="ECO:0000256" key="1">
    <source>
        <dbReference type="SAM" id="Phobius"/>
    </source>
</evidence>
<dbReference type="OrthoDB" id="9797709at2"/>
<proteinExistence type="predicted"/>
<dbReference type="PANTHER" id="PTHR46825:SF9">
    <property type="entry name" value="BETA-LACTAMASE-RELATED DOMAIN-CONTAINING PROTEIN"/>
    <property type="match status" value="1"/>
</dbReference>
<accession>R4KU75</accession>
<dbReference type="InterPro" id="IPR012338">
    <property type="entry name" value="Beta-lactam/transpept-like"/>
</dbReference>
<sequence>MFKRIKYLTFVGFLIFYVLTLSTTVASASNIQDTSLEDFFDNTMNFKIDKYHIPNATVSVVKDGEIVYKKGFGLADIENNIPVDADTTLFRIGSTSKLITWTAVMQLVEAGKLDLNTDINAYLDFEISPQLQKPLQKTIAKPITMTHLMTHTPGFEDYPDMLFRLSADELMPLNEYVRNYLPARIFPAGEVAAYSNYGTALAGYIVERLSGMPFSDYVEKNIFTPLNMNNSTYRQPPTLDSPALIAKPYRFINGSYTEASSEYIMLDPAGSMSSTASDMANFMIAHLSGGAYSEGQILKEETVKEMHEQHFTYDPTLGGMTLGFMEGVFNDKEVLFHGGSTMLYNAGLYLVPEVNTGIFISYSGGNLLLHSEVFQEFMDFYYPIKAEIKGVPDEGSRERANKFIGEYQMNRRSVTTDEKIVGILAGGVINVNVNEDGYLLVTNGGETNKFIEIESGVYQNLREGRTQDAFGQFHKIIFKTDPFGKIMLTTDGPMTYSKAPFYSTMSFTALAAIIIMLIIFISLTYWIIIKILGLFRRRKNKNSEFSVIASWVGICTSIIILILFANIFSSGIDPVYQLPKEAYMPAEGNPLLDFIPTLMWIFSCLLVLFTVIVWKKGIGRRIAQVHYSIFTLAVLGLMWLISYWNIFN</sequence>
<dbReference type="STRING" id="767817.Desgi_3861"/>
<reference evidence="4 5" key="1">
    <citation type="submission" date="2012-01" db="EMBL/GenBank/DDBJ databases">
        <title>Complete sequence of Desulfotomaculum gibsoniae DSM 7213.</title>
        <authorList>
            <consortium name="US DOE Joint Genome Institute"/>
            <person name="Lucas S."/>
            <person name="Han J."/>
            <person name="Lapidus A."/>
            <person name="Cheng J.-F."/>
            <person name="Goodwin L."/>
            <person name="Pitluck S."/>
            <person name="Peters L."/>
            <person name="Ovchinnikova G."/>
            <person name="Teshima H."/>
            <person name="Detter J.C."/>
            <person name="Han C."/>
            <person name="Tapia R."/>
            <person name="Land M."/>
            <person name="Hauser L."/>
            <person name="Kyrpides N."/>
            <person name="Ivanova N."/>
            <person name="Pagani I."/>
            <person name="Parshina S."/>
            <person name="Plugge C."/>
            <person name="Muyzer G."/>
            <person name="Kuever J."/>
            <person name="Ivanova A."/>
            <person name="Nazina T."/>
            <person name="Klenk H.-P."/>
            <person name="Brambilla E."/>
            <person name="Spring S."/>
            <person name="Stams A.F."/>
            <person name="Woyke T."/>
        </authorList>
    </citation>
    <scope>NUCLEOTIDE SEQUENCE [LARGE SCALE GENOMIC DNA]</scope>
    <source>
        <strain evidence="4 5">DSM 7213</strain>
    </source>
</reference>
<dbReference type="Proteomes" id="UP000013520">
    <property type="component" value="Chromosome"/>
</dbReference>
<feature type="chain" id="PRO_5004367893" evidence="2">
    <location>
        <begin position="29"/>
        <end position="648"/>
    </location>
</feature>
<gene>
    <name evidence="4" type="ORF">Desgi_3861</name>
</gene>
<dbReference type="InterPro" id="IPR001466">
    <property type="entry name" value="Beta-lactam-related"/>
</dbReference>
<keyword evidence="1" id="KW-0472">Membrane</keyword>
<feature type="transmembrane region" description="Helical" evidence="1">
    <location>
        <begin position="507"/>
        <end position="533"/>
    </location>
</feature>
<name>R4KU75_9FIRM</name>
<dbReference type="KEGG" id="dgi:Desgi_3861"/>
<protein>
    <submittedName>
        <fullName evidence="4">Penicillin-binding protein, beta-lactamase class C</fullName>
    </submittedName>
</protein>
<dbReference type="eggNOG" id="COG1680">
    <property type="taxonomic scope" value="Bacteria"/>
</dbReference>
<evidence type="ECO:0000313" key="4">
    <source>
        <dbReference type="EMBL" id="AGL03171.1"/>
    </source>
</evidence>
<keyword evidence="2" id="KW-0732">Signal</keyword>
<feature type="transmembrane region" description="Helical" evidence="1">
    <location>
        <begin position="594"/>
        <end position="614"/>
    </location>
</feature>
<evidence type="ECO:0000259" key="3">
    <source>
        <dbReference type="Pfam" id="PF00144"/>
    </source>
</evidence>
<feature type="domain" description="Beta-lactamase-related" evidence="3">
    <location>
        <begin position="48"/>
        <end position="360"/>
    </location>
</feature>
<feature type="transmembrane region" description="Helical" evidence="1">
    <location>
        <begin position="626"/>
        <end position="646"/>
    </location>
</feature>
<dbReference type="HOGENOM" id="CLU_022757_1_0_9"/>
<dbReference type="AlphaFoldDB" id="R4KU75"/>
<organism evidence="4 5">
    <name type="scientific">Desulfoscipio gibsoniae DSM 7213</name>
    <dbReference type="NCBI Taxonomy" id="767817"/>
    <lineage>
        <taxon>Bacteria</taxon>
        <taxon>Bacillati</taxon>
        <taxon>Bacillota</taxon>
        <taxon>Clostridia</taxon>
        <taxon>Eubacteriales</taxon>
        <taxon>Desulfallaceae</taxon>
        <taxon>Desulfoscipio</taxon>
    </lineage>
</organism>
<dbReference type="RefSeq" id="WP_006520571.1">
    <property type="nucleotide sequence ID" value="NC_021184.1"/>
</dbReference>
<feature type="transmembrane region" description="Helical" evidence="1">
    <location>
        <begin position="545"/>
        <end position="568"/>
    </location>
</feature>
<dbReference type="InterPro" id="IPR050491">
    <property type="entry name" value="AmpC-like"/>
</dbReference>
<dbReference type="EMBL" id="CP003273">
    <property type="protein sequence ID" value="AGL03171.1"/>
    <property type="molecule type" value="Genomic_DNA"/>
</dbReference>
<dbReference type="Pfam" id="PF00144">
    <property type="entry name" value="Beta-lactamase"/>
    <property type="match status" value="1"/>
</dbReference>
<keyword evidence="1" id="KW-0812">Transmembrane</keyword>
<evidence type="ECO:0000256" key="2">
    <source>
        <dbReference type="SAM" id="SignalP"/>
    </source>
</evidence>
<keyword evidence="1" id="KW-1133">Transmembrane helix</keyword>
<keyword evidence="5" id="KW-1185">Reference proteome</keyword>